<sequence length="127" mass="14838">MQSLFLKRIDSRTCTMAYELRSALQQPLPLLERQHHRRRREQPECECPHRDKFRKITRKADQRVTVFGSIWAGNDVNTMVQQVEDMICEPWFIDNIAEESDVSFSLATSPGIDDRLSMRSGTCIPLR</sequence>
<reference evidence="1" key="1">
    <citation type="submission" date="2020-05" db="EMBL/GenBank/DDBJ databases">
        <title>Mycena genomes resolve the evolution of fungal bioluminescence.</title>
        <authorList>
            <person name="Tsai I.J."/>
        </authorList>
    </citation>
    <scope>NUCLEOTIDE SEQUENCE</scope>
    <source>
        <strain evidence="1">CCC161011</strain>
    </source>
</reference>
<gene>
    <name evidence="1" type="ORF">MVEN_01189400</name>
</gene>
<comment type="caution">
    <text evidence="1">The sequence shown here is derived from an EMBL/GenBank/DDBJ whole genome shotgun (WGS) entry which is preliminary data.</text>
</comment>
<dbReference type="AlphaFoldDB" id="A0A8H7CXX5"/>
<dbReference type="Proteomes" id="UP000620124">
    <property type="component" value="Unassembled WGS sequence"/>
</dbReference>
<dbReference type="OrthoDB" id="7722975at2759"/>
<dbReference type="EMBL" id="JACAZI010000009">
    <property type="protein sequence ID" value="KAF7352257.1"/>
    <property type="molecule type" value="Genomic_DNA"/>
</dbReference>
<proteinExistence type="predicted"/>
<evidence type="ECO:0000313" key="2">
    <source>
        <dbReference type="Proteomes" id="UP000620124"/>
    </source>
</evidence>
<accession>A0A8H7CXX5</accession>
<keyword evidence="2" id="KW-1185">Reference proteome</keyword>
<name>A0A8H7CXX5_9AGAR</name>
<protein>
    <submittedName>
        <fullName evidence="1">Vacuolar protein</fullName>
    </submittedName>
</protein>
<evidence type="ECO:0000313" key="1">
    <source>
        <dbReference type="EMBL" id="KAF7352257.1"/>
    </source>
</evidence>
<organism evidence="1 2">
    <name type="scientific">Mycena venus</name>
    <dbReference type="NCBI Taxonomy" id="2733690"/>
    <lineage>
        <taxon>Eukaryota</taxon>
        <taxon>Fungi</taxon>
        <taxon>Dikarya</taxon>
        <taxon>Basidiomycota</taxon>
        <taxon>Agaricomycotina</taxon>
        <taxon>Agaricomycetes</taxon>
        <taxon>Agaricomycetidae</taxon>
        <taxon>Agaricales</taxon>
        <taxon>Marasmiineae</taxon>
        <taxon>Mycenaceae</taxon>
        <taxon>Mycena</taxon>
    </lineage>
</organism>